<keyword evidence="5 8" id="KW-0378">Hydrolase</keyword>
<dbReference type="GO" id="GO:0006166">
    <property type="term" value="P:purine ribonucleoside salvage"/>
    <property type="evidence" value="ECO:0007669"/>
    <property type="project" value="UniProtKB-KW"/>
</dbReference>
<feature type="domain" description="Adenosine deaminase" evidence="7">
    <location>
        <begin position="55"/>
        <end position="341"/>
    </location>
</feature>
<sequence length="662" mass="71547">MTSSLIRCVEVEMARSEVGTRHPAARRMIGSFIQLAVMFFSQTGSIAIPKDTRGKKFDDFSAFASVYIAACECLRETSDLNRLLLEVAEDAAASGARWIEPALSMLSFCAHRFGGQKETLRLLMRAAERAEEATGVGMGFVVAAERMFPVEEAEELANLVHNCVNDDDMKICGRRGITGFGLHGSEEGFPPEPFATAFSIACDGTGVMSVPHAGEIAPHPGQGAKSVRDAHQLLKAKRIAHGVLAADDDDILQELIEAGICLDVCPSSNFLLRVVPSLSSHPLSNLCKKGVDCTINSDDKLLFGCGLAEEFELCRVELGMSDEQLAQCARNSFRHSCAPKVVIENALADIENIDIPKDTRGKKFDDFSAFASVYIAACECLRETLDLNRLLLEVAEDAAASGARWIEPALSMLSFCAHRFGGQKETLRLLMRAAERAEEATGVGMGFVVAAERMFPVEEAEELANLVHDCVDEEDMKICGRRGITGFGLHGSEEGFPPEPFAKAFSIACDGTGVMSVPHAGEIAPHPGQGAKSVRDAHQLLKANRIAHGVLAADDDDILQELIETGTCLDICPSSNLLLRVVPSLSSHPLSNLCKKGVDCTINSDDKLLFGCGLAEEFELCRVELGMSDEQLAQCARNSFRYSCAPKAVIEKGLADIEKWLT</sequence>
<organism evidence="8 9">
    <name type="scientific">Skeletonema marinoi</name>
    <dbReference type="NCBI Taxonomy" id="267567"/>
    <lineage>
        <taxon>Eukaryota</taxon>
        <taxon>Sar</taxon>
        <taxon>Stramenopiles</taxon>
        <taxon>Ochrophyta</taxon>
        <taxon>Bacillariophyta</taxon>
        <taxon>Coscinodiscophyceae</taxon>
        <taxon>Thalassiosirophycidae</taxon>
        <taxon>Thalassiosirales</taxon>
        <taxon>Skeletonemataceae</taxon>
        <taxon>Skeletonema</taxon>
        <taxon>Skeletonema marinoi-dohrnii complex</taxon>
    </lineage>
</organism>
<evidence type="ECO:0000256" key="4">
    <source>
        <dbReference type="ARBA" id="ARBA00022726"/>
    </source>
</evidence>
<evidence type="ECO:0000256" key="5">
    <source>
        <dbReference type="ARBA" id="ARBA00022801"/>
    </source>
</evidence>
<evidence type="ECO:0000256" key="2">
    <source>
        <dbReference type="ARBA" id="ARBA00005058"/>
    </source>
</evidence>
<proteinExistence type="predicted"/>
<feature type="domain" description="Adenosine deaminase" evidence="7">
    <location>
        <begin position="362"/>
        <end position="651"/>
    </location>
</feature>
<dbReference type="EC" id="3.5.4.4" evidence="8"/>
<comment type="caution">
    <text evidence="8">The sequence shown here is derived from an EMBL/GenBank/DDBJ whole genome shotgun (WGS) entry which is preliminary data.</text>
</comment>
<evidence type="ECO:0000256" key="3">
    <source>
        <dbReference type="ARBA" id="ARBA00022723"/>
    </source>
</evidence>
<dbReference type="Gene3D" id="3.20.20.140">
    <property type="entry name" value="Metal-dependent hydrolases"/>
    <property type="match status" value="2"/>
</dbReference>
<evidence type="ECO:0000256" key="1">
    <source>
        <dbReference type="ARBA" id="ARBA00001947"/>
    </source>
</evidence>
<evidence type="ECO:0000313" key="9">
    <source>
        <dbReference type="Proteomes" id="UP001224775"/>
    </source>
</evidence>
<dbReference type="InterPro" id="IPR006330">
    <property type="entry name" value="Ado/ade_deaminase"/>
</dbReference>
<evidence type="ECO:0000259" key="7">
    <source>
        <dbReference type="Pfam" id="PF00962"/>
    </source>
</evidence>
<protein>
    <submittedName>
        <fullName evidence="8">Adenosine deaminase</fullName>
        <ecNumber evidence="8">3.5.4.4</ecNumber>
    </submittedName>
</protein>
<dbReference type="InterPro" id="IPR032466">
    <property type="entry name" value="Metal_Hydrolase"/>
</dbReference>
<dbReference type="EMBL" id="JATAAI010000014">
    <property type="protein sequence ID" value="KAK1741134.1"/>
    <property type="molecule type" value="Genomic_DNA"/>
</dbReference>
<dbReference type="AlphaFoldDB" id="A0AAD9DCQ3"/>
<accession>A0AAD9DCQ3</accession>
<dbReference type="Proteomes" id="UP001224775">
    <property type="component" value="Unassembled WGS sequence"/>
</dbReference>
<gene>
    <name evidence="8" type="ORF">QTG54_008386</name>
</gene>
<dbReference type="Pfam" id="PF00962">
    <property type="entry name" value="A_deaminase"/>
    <property type="match status" value="2"/>
</dbReference>
<dbReference type="PANTHER" id="PTHR43114:SF6">
    <property type="entry name" value="ADENINE DEAMINASE"/>
    <property type="match status" value="1"/>
</dbReference>
<evidence type="ECO:0000313" key="8">
    <source>
        <dbReference type="EMBL" id="KAK1741134.1"/>
    </source>
</evidence>
<reference evidence="8" key="1">
    <citation type="submission" date="2023-06" db="EMBL/GenBank/DDBJ databases">
        <title>Survivors Of The Sea: Transcriptome response of Skeletonema marinoi to long-term dormancy.</title>
        <authorList>
            <person name="Pinder M.I.M."/>
            <person name="Kourtchenko O."/>
            <person name="Robertson E.K."/>
            <person name="Larsson T."/>
            <person name="Maumus F."/>
            <person name="Osuna-Cruz C.M."/>
            <person name="Vancaester E."/>
            <person name="Stenow R."/>
            <person name="Vandepoele K."/>
            <person name="Ploug H."/>
            <person name="Bruchert V."/>
            <person name="Godhe A."/>
            <person name="Topel M."/>
        </authorList>
    </citation>
    <scope>NUCLEOTIDE SEQUENCE</scope>
    <source>
        <strain evidence="8">R05AC</strain>
    </source>
</reference>
<dbReference type="GO" id="GO:0019239">
    <property type="term" value="F:deaminase activity"/>
    <property type="evidence" value="ECO:0007669"/>
    <property type="project" value="InterPro"/>
</dbReference>
<dbReference type="PANTHER" id="PTHR43114">
    <property type="entry name" value="ADENINE DEAMINASE"/>
    <property type="match status" value="1"/>
</dbReference>
<keyword evidence="3" id="KW-0479">Metal-binding</keyword>
<keyword evidence="6" id="KW-0862">Zinc</keyword>
<comment type="pathway">
    <text evidence="2">Purine metabolism; purine nucleoside salvage.</text>
</comment>
<evidence type="ECO:0000256" key="6">
    <source>
        <dbReference type="ARBA" id="ARBA00022833"/>
    </source>
</evidence>
<comment type="cofactor">
    <cofactor evidence="1">
        <name>Zn(2+)</name>
        <dbReference type="ChEBI" id="CHEBI:29105"/>
    </cofactor>
</comment>
<dbReference type="InterPro" id="IPR001365">
    <property type="entry name" value="A_deaminase_dom"/>
</dbReference>
<name>A0AAD9DCQ3_9STRA</name>
<keyword evidence="9" id="KW-1185">Reference proteome</keyword>
<keyword evidence="4" id="KW-0660">Purine salvage</keyword>
<dbReference type="GO" id="GO:0046872">
    <property type="term" value="F:metal ion binding"/>
    <property type="evidence" value="ECO:0007669"/>
    <property type="project" value="UniProtKB-KW"/>
</dbReference>
<dbReference type="SUPFAM" id="SSF51556">
    <property type="entry name" value="Metallo-dependent hydrolases"/>
    <property type="match status" value="2"/>
</dbReference>
<dbReference type="GO" id="GO:0016814">
    <property type="term" value="F:hydrolase activity, acting on carbon-nitrogen (but not peptide) bonds, in cyclic amidines"/>
    <property type="evidence" value="ECO:0007669"/>
    <property type="project" value="UniProtKB-ARBA"/>
</dbReference>